<comment type="caution">
    <text evidence="7">The sequence shown here is derived from an EMBL/GenBank/DDBJ whole genome shotgun (WGS) entry which is preliminary data.</text>
</comment>
<feature type="region of interest" description="Disordered" evidence="6">
    <location>
        <begin position="159"/>
        <end position="178"/>
    </location>
</feature>
<gene>
    <name evidence="7" type="ORF">Naga_100165g7</name>
</gene>
<comment type="similarity">
    <text evidence="2 5">Belongs to the CGI121/TPRKB family.</text>
</comment>
<evidence type="ECO:0000256" key="2">
    <source>
        <dbReference type="ARBA" id="ARBA00005546"/>
    </source>
</evidence>
<dbReference type="PANTHER" id="PTHR15840:SF10">
    <property type="entry name" value="EKC_KEOPS COMPLEX SUBUNIT TPRKB"/>
    <property type="match status" value="1"/>
</dbReference>
<name>W7TSX2_9STRA</name>
<evidence type="ECO:0000313" key="7">
    <source>
        <dbReference type="EMBL" id="EWM23636.1"/>
    </source>
</evidence>
<dbReference type="InterPro" id="IPR013926">
    <property type="entry name" value="CGI121/TPRKB"/>
</dbReference>
<keyword evidence="3" id="KW-0819">tRNA processing</keyword>
<reference evidence="7 8" key="1">
    <citation type="journal article" date="2014" name="Mol. Plant">
        <title>Chromosome Scale Genome Assembly and Transcriptome Profiling of Nannochloropsis gaditana in Nitrogen Depletion.</title>
        <authorList>
            <person name="Corteggiani Carpinelli E."/>
            <person name="Telatin A."/>
            <person name="Vitulo N."/>
            <person name="Forcato C."/>
            <person name="D'Angelo M."/>
            <person name="Schiavon R."/>
            <person name="Vezzi A."/>
            <person name="Giacometti G.M."/>
            <person name="Morosinotto T."/>
            <person name="Valle G."/>
        </authorList>
    </citation>
    <scope>NUCLEOTIDE SEQUENCE [LARGE SCALE GENOMIC DNA]</scope>
    <source>
        <strain evidence="7 8">B-31</strain>
    </source>
</reference>
<dbReference type="GO" id="GO:0005634">
    <property type="term" value="C:nucleus"/>
    <property type="evidence" value="ECO:0007669"/>
    <property type="project" value="UniProtKB-SubCell"/>
</dbReference>
<dbReference type="AlphaFoldDB" id="W7TSX2"/>
<keyword evidence="4 5" id="KW-0539">Nucleus</keyword>
<protein>
    <submittedName>
        <fullName evidence="7">Tp53rk-binding protein</fullName>
    </submittedName>
</protein>
<dbReference type="EMBL" id="AZIL01001545">
    <property type="protein sequence ID" value="EWM23636.1"/>
    <property type="molecule type" value="Genomic_DNA"/>
</dbReference>
<evidence type="ECO:0000256" key="1">
    <source>
        <dbReference type="ARBA" id="ARBA00004123"/>
    </source>
</evidence>
<evidence type="ECO:0000313" key="8">
    <source>
        <dbReference type="Proteomes" id="UP000019335"/>
    </source>
</evidence>
<proteinExistence type="inferred from homology"/>
<dbReference type="SUPFAM" id="SSF143870">
    <property type="entry name" value="PF0523-like"/>
    <property type="match status" value="1"/>
</dbReference>
<dbReference type="Pfam" id="PF08617">
    <property type="entry name" value="CGI-121"/>
    <property type="match status" value="1"/>
</dbReference>
<dbReference type="GO" id="GO:0000408">
    <property type="term" value="C:EKC/KEOPS complex"/>
    <property type="evidence" value="ECO:0007669"/>
    <property type="project" value="TreeGrafter"/>
</dbReference>
<dbReference type="OrthoDB" id="329139at2759"/>
<dbReference type="Proteomes" id="UP000019335">
    <property type="component" value="Chromosome 16"/>
</dbReference>
<comment type="subcellular location">
    <subcellularLocation>
        <location evidence="1">Nucleus</location>
    </subcellularLocation>
</comment>
<evidence type="ECO:0000256" key="6">
    <source>
        <dbReference type="SAM" id="MobiDB-lite"/>
    </source>
</evidence>
<sequence length="178" mass="18913">MISWDASRAAPVEVSASGNKDLGSSNEANGNHSESFVFKTTLFPEKHTLCLLLFQDVKNASAVRETLLAGNSPDFALINPDMIFSSFHLLLAASIALLHANQGTMRVKTLHAELLYSLSPTTSISEAFRIFGGGGGGPDKDGSTALSLHRYARPRDYHTSLPTRARASGPGGASLVMP</sequence>
<dbReference type="GO" id="GO:0005829">
    <property type="term" value="C:cytosol"/>
    <property type="evidence" value="ECO:0007669"/>
    <property type="project" value="TreeGrafter"/>
</dbReference>
<dbReference type="InterPro" id="IPR036504">
    <property type="entry name" value="CGI121/TPRKB_sf"/>
</dbReference>
<dbReference type="Gene3D" id="3.30.2380.10">
    <property type="entry name" value="CGI121/TPRKB"/>
    <property type="match status" value="1"/>
</dbReference>
<dbReference type="GO" id="GO:0002949">
    <property type="term" value="P:tRNA threonylcarbamoyladenosine modification"/>
    <property type="evidence" value="ECO:0007669"/>
    <property type="project" value="TreeGrafter"/>
</dbReference>
<evidence type="ECO:0000256" key="4">
    <source>
        <dbReference type="ARBA" id="ARBA00023242"/>
    </source>
</evidence>
<keyword evidence="8" id="KW-1185">Reference proteome</keyword>
<organism evidence="7 8">
    <name type="scientific">Nannochloropsis gaditana</name>
    <dbReference type="NCBI Taxonomy" id="72520"/>
    <lineage>
        <taxon>Eukaryota</taxon>
        <taxon>Sar</taxon>
        <taxon>Stramenopiles</taxon>
        <taxon>Ochrophyta</taxon>
        <taxon>Eustigmatophyceae</taxon>
        <taxon>Eustigmatales</taxon>
        <taxon>Monodopsidaceae</taxon>
        <taxon>Nannochloropsis</taxon>
    </lineage>
</organism>
<accession>W7TSX2</accession>
<dbReference type="PANTHER" id="PTHR15840">
    <property type="entry name" value="CGI-121 FAMILY MEMBER"/>
    <property type="match status" value="1"/>
</dbReference>
<evidence type="ECO:0000256" key="5">
    <source>
        <dbReference type="RuleBase" id="RU004398"/>
    </source>
</evidence>
<evidence type="ECO:0000256" key="3">
    <source>
        <dbReference type="ARBA" id="ARBA00022694"/>
    </source>
</evidence>